<organism evidence="1 2">
    <name type="scientific">Naganishia onofrii</name>
    <dbReference type="NCBI Taxonomy" id="1851511"/>
    <lineage>
        <taxon>Eukaryota</taxon>
        <taxon>Fungi</taxon>
        <taxon>Dikarya</taxon>
        <taxon>Basidiomycota</taxon>
        <taxon>Agaricomycotina</taxon>
        <taxon>Tremellomycetes</taxon>
        <taxon>Filobasidiales</taxon>
        <taxon>Filobasidiaceae</taxon>
        <taxon>Naganishia</taxon>
    </lineage>
</organism>
<gene>
    <name evidence="1" type="ORF">QFC24_000181</name>
</gene>
<evidence type="ECO:0000313" key="2">
    <source>
        <dbReference type="Proteomes" id="UP001234202"/>
    </source>
</evidence>
<dbReference type="Proteomes" id="UP001234202">
    <property type="component" value="Unassembled WGS sequence"/>
</dbReference>
<accession>A0ACC2XW84</accession>
<keyword evidence="2" id="KW-1185">Reference proteome</keyword>
<proteinExistence type="predicted"/>
<sequence>MVSKPDDNPRNPILDSRAYLPEDVSVAKRTQALGRPLHSTHDSQDEEMPQDDTREHTSAESLLDPNHGITAGNREVSSMLAIKVPIGNRFANMRFGLSLARMNRSKAPGGPSRRAKVTSGRQLSGPTKYATSAPA</sequence>
<evidence type="ECO:0000313" key="1">
    <source>
        <dbReference type="EMBL" id="KAJ9127896.1"/>
    </source>
</evidence>
<reference evidence="1" key="1">
    <citation type="submission" date="2023-04" db="EMBL/GenBank/DDBJ databases">
        <title>Draft Genome sequencing of Naganishia species isolated from polar environments using Oxford Nanopore Technology.</title>
        <authorList>
            <person name="Leo P."/>
            <person name="Venkateswaran K."/>
        </authorList>
    </citation>
    <scope>NUCLEOTIDE SEQUENCE</scope>
    <source>
        <strain evidence="1">DBVPG 5303</strain>
    </source>
</reference>
<comment type="caution">
    <text evidence="1">The sequence shown here is derived from an EMBL/GenBank/DDBJ whole genome shotgun (WGS) entry which is preliminary data.</text>
</comment>
<name>A0ACC2XW84_9TREE</name>
<dbReference type="EMBL" id="JASBWV010000001">
    <property type="protein sequence ID" value="KAJ9127896.1"/>
    <property type="molecule type" value="Genomic_DNA"/>
</dbReference>
<protein>
    <submittedName>
        <fullName evidence="1">Uncharacterized protein</fullName>
    </submittedName>
</protein>